<sequence length="221" mass="23099">MGMLSKFRRRRAPYRAASEEERISRYVYLLGTLPASVIESAHASAFADVPPQRGREMFEQLRPFLAESERDAAAEDPTVIARLVRRAEEHRAARRAADDGTDAATRSAADPVRTAVGVDESDPRDQVDVRNMLTSVGIVAIVANQFLLSTSVTMYYTMGAGSLLLGSEPAWVGETYDPGFTGFDGGGSGGFDGGGGAFDGGGFDAGGFGGGGFDGGGGFGG</sequence>
<dbReference type="RefSeq" id="WP_349427690.1">
    <property type="nucleotide sequence ID" value="NZ_CP151632.1"/>
</dbReference>
<protein>
    <recommendedName>
        <fullName evidence="3">DUF1707 domain-containing protein</fullName>
    </recommendedName>
</protein>
<feature type="region of interest" description="Disordered" evidence="1">
    <location>
        <begin position="91"/>
        <end position="123"/>
    </location>
</feature>
<gene>
    <name evidence="2" type="ORF">MRBLWS13_000729</name>
</gene>
<name>A0AAU6S882_9MICO</name>
<organism evidence="2">
    <name type="scientific">Microbacterium sp. LWS13-1.2</name>
    <dbReference type="NCBI Taxonomy" id="3135264"/>
    <lineage>
        <taxon>Bacteria</taxon>
        <taxon>Bacillati</taxon>
        <taxon>Actinomycetota</taxon>
        <taxon>Actinomycetes</taxon>
        <taxon>Micrococcales</taxon>
        <taxon>Microbacteriaceae</taxon>
        <taxon>Microbacterium</taxon>
    </lineage>
</organism>
<proteinExistence type="predicted"/>
<dbReference type="AlphaFoldDB" id="A0AAU6S882"/>
<evidence type="ECO:0000256" key="1">
    <source>
        <dbReference type="SAM" id="MobiDB-lite"/>
    </source>
</evidence>
<reference evidence="2" key="1">
    <citation type="submission" date="2024-04" db="EMBL/GenBank/DDBJ databases">
        <authorList>
            <person name="Roder T."/>
            <person name="Oberhansli S."/>
            <person name="Kreuzer M."/>
        </authorList>
    </citation>
    <scope>NUCLEOTIDE SEQUENCE</scope>
    <source>
        <strain evidence="2">LWS13-1.2</strain>
    </source>
</reference>
<dbReference type="EMBL" id="CP151632">
    <property type="protein sequence ID" value="WZO33113.1"/>
    <property type="molecule type" value="Genomic_DNA"/>
</dbReference>
<evidence type="ECO:0008006" key="3">
    <source>
        <dbReference type="Google" id="ProtNLM"/>
    </source>
</evidence>
<evidence type="ECO:0000313" key="2">
    <source>
        <dbReference type="EMBL" id="WZO33113.1"/>
    </source>
</evidence>
<accession>A0AAU6S882</accession>